<evidence type="ECO:0000313" key="13">
    <source>
        <dbReference type="Proteomes" id="UP001162030"/>
    </source>
</evidence>
<comment type="similarity">
    <text evidence="2 10">Belongs to the TRAFAC class TrmE-Era-EngA-EngB-Septin-like GTPase superfamily. EngB GTPase family.</text>
</comment>
<name>A0ABM9I6T6_9GAMM</name>
<dbReference type="NCBIfam" id="TIGR03598">
    <property type="entry name" value="GTPase_YsxC"/>
    <property type="match status" value="1"/>
</dbReference>
<keyword evidence="8 10" id="KW-0717">Septation</keyword>
<accession>A0ABM9I6T6</accession>
<dbReference type="HAMAP" id="MF_00321">
    <property type="entry name" value="GTPase_EngB"/>
    <property type="match status" value="1"/>
</dbReference>
<feature type="domain" description="EngB-type G" evidence="11">
    <location>
        <begin position="24"/>
        <end position="199"/>
    </location>
</feature>
<dbReference type="InterPro" id="IPR027417">
    <property type="entry name" value="P-loop_NTPase"/>
</dbReference>
<evidence type="ECO:0000256" key="4">
    <source>
        <dbReference type="ARBA" id="ARBA00022723"/>
    </source>
</evidence>
<evidence type="ECO:0000256" key="1">
    <source>
        <dbReference type="ARBA" id="ARBA00001946"/>
    </source>
</evidence>
<dbReference type="EMBL" id="OX458333">
    <property type="protein sequence ID" value="CAI8930158.1"/>
    <property type="molecule type" value="Genomic_DNA"/>
</dbReference>
<dbReference type="SUPFAM" id="SSF52540">
    <property type="entry name" value="P-loop containing nucleoside triphosphate hydrolases"/>
    <property type="match status" value="1"/>
</dbReference>
<keyword evidence="4" id="KW-0479">Metal-binding</keyword>
<dbReference type="RefSeq" id="WP_026609492.1">
    <property type="nucleotide sequence ID" value="NZ_OX458333.1"/>
</dbReference>
<dbReference type="CDD" id="cd01876">
    <property type="entry name" value="YihA_EngB"/>
    <property type="match status" value="1"/>
</dbReference>
<evidence type="ECO:0000259" key="11">
    <source>
        <dbReference type="PROSITE" id="PS51706"/>
    </source>
</evidence>
<protein>
    <recommendedName>
        <fullName evidence="10">Probable GTP-binding protein EngB</fullName>
    </recommendedName>
</protein>
<comment type="function">
    <text evidence="10">Necessary for normal cell division and for the maintenance of normal septation.</text>
</comment>
<evidence type="ECO:0000256" key="5">
    <source>
        <dbReference type="ARBA" id="ARBA00022741"/>
    </source>
</evidence>
<dbReference type="Gene3D" id="3.40.50.300">
    <property type="entry name" value="P-loop containing nucleotide triphosphate hydrolases"/>
    <property type="match status" value="1"/>
</dbReference>
<evidence type="ECO:0000256" key="7">
    <source>
        <dbReference type="ARBA" id="ARBA00023134"/>
    </source>
</evidence>
<keyword evidence="3 10" id="KW-0132">Cell division</keyword>
<dbReference type="InterPro" id="IPR030393">
    <property type="entry name" value="G_ENGB_dom"/>
</dbReference>
<reference evidence="12 13" key="1">
    <citation type="submission" date="2023-03" db="EMBL/GenBank/DDBJ databases">
        <authorList>
            <person name="Pearce D."/>
        </authorList>
    </citation>
    <scope>NUCLEOTIDE SEQUENCE [LARGE SCALE GENOMIC DNA]</scope>
    <source>
        <strain evidence="12">Msz</strain>
    </source>
</reference>
<evidence type="ECO:0000256" key="2">
    <source>
        <dbReference type="ARBA" id="ARBA00009638"/>
    </source>
</evidence>
<keyword evidence="6" id="KW-0460">Magnesium</keyword>
<dbReference type="Pfam" id="PF01926">
    <property type="entry name" value="MMR_HSR1"/>
    <property type="match status" value="1"/>
</dbReference>
<evidence type="ECO:0000256" key="10">
    <source>
        <dbReference type="HAMAP-Rule" id="MF_00321"/>
    </source>
</evidence>
<dbReference type="PANTHER" id="PTHR11649">
    <property type="entry name" value="MSS1/TRME-RELATED GTP-BINDING PROTEIN"/>
    <property type="match status" value="1"/>
</dbReference>
<evidence type="ECO:0000256" key="8">
    <source>
        <dbReference type="ARBA" id="ARBA00023210"/>
    </source>
</evidence>
<evidence type="ECO:0000256" key="6">
    <source>
        <dbReference type="ARBA" id="ARBA00022842"/>
    </source>
</evidence>
<proteinExistence type="inferred from homology"/>
<keyword evidence="5 10" id="KW-0547">Nucleotide-binding</keyword>
<comment type="cofactor">
    <cofactor evidence="1">
        <name>Mg(2+)</name>
        <dbReference type="ChEBI" id="CHEBI:18420"/>
    </cofactor>
</comment>
<keyword evidence="9 10" id="KW-0131">Cell cycle</keyword>
<keyword evidence="13" id="KW-1185">Reference proteome</keyword>
<dbReference type="InterPro" id="IPR006073">
    <property type="entry name" value="GTP-bd"/>
</dbReference>
<sequence>MNTNYQKARYLASAPNVRNAPQDVGFEVAFAGRSNAGKSSAINAITQQKSLARVSKTPGRTRMLNFFRLDDQRRLVDLPGYGYAEVPEAIQKNWREALERYFSERRSLRGVFLVMDIRHPLTSFDRLMIEWCRHWDLPLHIALTKADKLGRSAALQALRTVEAELKTIEGLEISLQIFSALKRVGLEEAWAVLDRWLGLPGASGPE</sequence>
<gene>
    <name evidence="12" type="primary">yihA</name>
    <name evidence="10" type="synonym">engB</name>
    <name evidence="12" type="ORF">MSZNOR_4020</name>
</gene>
<evidence type="ECO:0000313" key="12">
    <source>
        <dbReference type="EMBL" id="CAI8930158.1"/>
    </source>
</evidence>
<evidence type="ECO:0000256" key="9">
    <source>
        <dbReference type="ARBA" id="ARBA00023306"/>
    </source>
</evidence>
<organism evidence="12 13">
    <name type="scientific">Methylocaldum szegediense</name>
    <dbReference type="NCBI Taxonomy" id="73780"/>
    <lineage>
        <taxon>Bacteria</taxon>
        <taxon>Pseudomonadati</taxon>
        <taxon>Pseudomonadota</taxon>
        <taxon>Gammaproteobacteria</taxon>
        <taxon>Methylococcales</taxon>
        <taxon>Methylococcaceae</taxon>
        <taxon>Methylocaldum</taxon>
    </lineage>
</organism>
<evidence type="ECO:0000256" key="3">
    <source>
        <dbReference type="ARBA" id="ARBA00022618"/>
    </source>
</evidence>
<dbReference type="Proteomes" id="UP001162030">
    <property type="component" value="Chromosome"/>
</dbReference>
<dbReference type="PANTHER" id="PTHR11649:SF13">
    <property type="entry name" value="ENGB-TYPE G DOMAIN-CONTAINING PROTEIN"/>
    <property type="match status" value="1"/>
</dbReference>
<keyword evidence="7 10" id="KW-0342">GTP-binding</keyword>
<dbReference type="InterPro" id="IPR019987">
    <property type="entry name" value="GTP-bd_ribosome_bio_YsxC"/>
</dbReference>
<dbReference type="PROSITE" id="PS51706">
    <property type="entry name" value="G_ENGB"/>
    <property type="match status" value="1"/>
</dbReference>